<feature type="repeat" description="WD" evidence="9">
    <location>
        <begin position="169"/>
        <end position="200"/>
    </location>
</feature>
<dbReference type="Pfam" id="PF24105">
    <property type="entry name" value="Beta-prop_CAF1B_HIR1"/>
    <property type="match status" value="1"/>
</dbReference>
<dbReference type="PROSITE" id="PS50082">
    <property type="entry name" value="WD_REPEATS_2"/>
    <property type="match status" value="3"/>
</dbReference>
<keyword evidence="6 10" id="KW-0805">Transcription regulation</keyword>
<dbReference type="PANTHER" id="PTHR13831">
    <property type="entry name" value="MEMBER OF THE HIR1 FAMILY OF WD-REPEAT PROTEINS"/>
    <property type="match status" value="1"/>
</dbReference>
<dbReference type="AlphaFoldDB" id="A0AAV2PZP0"/>
<dbReference type="InterPro" id="IPR031120">
    <property type="entry name" value="HIR1-like"/>
</dbReference>
<comment type="similarity">
    <text evidence="2 10">Belongs to the WD repeat HIR1 family.</text>
</comment>
<dbReference type="GO" id="GO:0006338">
    <property type="term" value="P:chromatin remodeling"/>
    <property type="evidence" value="ECO:0007669"/>
    <property type="project" value="InterPro"/>
</dbReference>
<reference evidence="14 15" key="1">
    <citation type="submission" date="2024-05" db="EMBL/GenBank/DDBJ databases">
        <authorList>
            <person name="Wallberg A."/>
        </authorList>
    </citation>
    <scope>NUCLEOTIDE SEQUENCE [LARGE SCALE GENOMIC DNA]</scope>
</reference>
<evidence type="ECO:0000256" key="6">
    <source>
        <dbReference type="ARBA" id="ARBA00023015"/>
    </source>
</evidence>
<keyword evidence="7 10" id="KW-0804">Transcription</keyword>
<dbReference type="GO" id="GO:0006355">
    <property type="term" value="P:regulation of DNA-templated transcription"/>
    <property type="evidence" value="ECO:0007669"/>
    <property type="project" value="InterPro"/>
</dbReference>
<evidence type="ECO:0000256" key="1">
    <source>
        <dbReference type="ARBA" id="ARBA00004123"/>
    </source>
</evidence>
<evidence type="ECO:0000256" key="4">
    <source>
        <dbReference type="ARBA" id="ARBA00022737"/>
    </source>
</evidence>
<dbReference type="Gene3D" id="2.130.10.10">
    <property type="entry name" value="YVTN repeat-like/Quinoprotein amine dehydrogenase"/>
    <property type="match status" value="2"/>
</dbReference>
<sequence length="969" mass="107789">MQLLKPTWVNHDGDKAIFSVDVHPDGSRFATGGQGVDSSGRVVIWNLKPLAHEKFEEDDKVPKLLCQLDQHLGCVNCVRWSRGGRYLASAGDDKVIIIWQLSSYGGGSVFGSNVVNVESWRSVSTLRGHNGDVLDVAWSPGDVWLASASIDNNIIIWNTTKWPEQIRVLRGHEGMVKGVTWDPVGKYLASQADDKKLFIWRTSDWTPEERIAEPFKECGGTTSVLRPSWSPDGQYLVSAHAMNNGGPTAQIIERDGWATDKDFVGHRKPITCVRFNPNILKKKDPKTNKPLQYCCVAIGSRDRSISIWFTSLKRPLVVVHDIFDDSVLDLSWSKCGRYLLAVSKDGTLSFIQFSPQEIGNSLTEDETNAFHIKFYGKSATATVSAPTIIENPEMVRMREEERQRANAITNREEQRPCPPTPQRNPINKQIETRTVDGKRRITPMFFPRPPDGAESLTQNFEASFSSSCQEKSKIVVERVEGVVQPNVSTPTKPWGASNSPNKSLPAEFNGVAPGLCTRLESSLPAISEKPSERTSERYSDVSMIGVKRKHEDAQPIAVKRKRGRPPQSSLAPTRPHTPEHIRSQRMDPVGVTTVRPSMMTNSKVVTQAAVVLPEAMLTKSARIQIPGSKSADGPTPMLVVENDFKVASGSLPSLHRISRSEHNENDWSCYLTSSVLAATATATIAALACRDKSLHIIDIATGDLLLPPLQLQGRASQLCIHENTIVVLTTEAWLNAWDLTKKKKIVSESVGHLLEGRSGGVKTIQISQEGSIVILLTSGEAFTRCPDLDSWLQLGESASVRRALQPEYTVLPPCNPHQADSRPFAALLHQTSAYSGASRISRPVISDDIRNGLTEAFLNRMMTSSLYLKSPQDYKFWLKRRVQFLIKEGLEDKLRSLFDDLMGPRHSGTTVKPSTVQESKWLPKTMNFDKQALLEEFLREILVAENSLQLQRLYSEYKEQLHADNIDAI</sequence>
<dbReference type="GO" id="GO:0000785">
    <property type="term" value="C:chromatin"/>
    <property type="evidence" value="ECO:0007669"/>
    <property type="project" value="TreeGrafter"/>
</dbReference>
<evidence type="ECO:0000259" key="13">
    <source>
        <dbReference type="Pfam" id="PF24105"/>
    </source>
</evidence>
<dbReference type="FunFam" id="2.130.10.10:FF:000075">
    <property type="entry name" value="Protein HIRA"/>
    <property type="match status" value="1"/>
</dbReference>
<dbReference type="GO" id="GO:0006351">
    <property type="term" value="P:DNA-templated transcription"/>
    <property type="evidence" value="ECO:0007669"/>
    <property type="project" value="InterPro"/>
</dbReference>
<evidence type="ECO:0000256" key="8">
    <source>
        <dbReference type="ARBA" id="ARBA00023242"/>
    </source>
</evidence>
<dbReference type="Proteomes" id="UP001497623">
    <property type="component" value="Unassembled WGS sequence"/>
</dbReference>
<feature type="domain" description="CAF1B/HIR1 beta-propeller" evidence="13">
    <location>
        <begin position="10"/>
        <end position="358"/>
    </location>
</feature>
<evidence type="ECO:0000313" key="15">
    <source>
        <dbReference type="Proteomes" id="UP001497623"/>
    </source>
</evidence>
<dbReference type="EMBL" id="CAXKWB010002337">
    <property type="protein sequence ID" value="CAL4066649.1"/>
    <property type="molecule type" value="Genomic_DNA"/>
</dbReference>
<evidence type="ECO:0000256" key="10">
    <source>
        <dbReference type="RuleBase" id="RU364014"/>
    </source>
</evidence>
<dbReference type="CDD" id="cd00200">
    <property type="entry name" value="WD40"/>
    <property type="match status" value="1"/>
</dbReference>
<keyword evidence="8 10" id="KW-0539">Nucleus</keyword>
<evidence type="ECO:0000256" key="5">
    <source>
        <dbReference type="ARBA" id="ARBA00022853"/>
    </source>
</evidence>
<keyword evidence="5 10" id="KW-0156">Chromatin regulator</keyword>
<evidence type="ECO:0000256" key="3">
    <source>
        <dbReference type="ARBA" id="ARBA00022574"/>
    </source>
</evidence>
<keyword evidence="3 9" id="KW-0853">WD repeat</keyword>
<dbReference type="InterPro" id="IPR036322">
    <property type="entry name" value="WD40_repeat_dom_sf"/>
</dbReference>
<organism evidence="14 15">
    <name type="scientific">Meganyctiphanes norvegica</name>
    <name type="common">Northern krill</name>
    <name type="synonym">Thysanopoda norvegica</name>
    <dbReference type="NCBI Taxonomy" id="48144"/>
    <lineage>
        <taxon>Eukaryota</taxon>
        <taxon>Metazoa</taxon>
        <taxon>Ecdysozoa</taxon>
        <taxon>Arthropoda</taxon>
        <taxon>Crustacea</taxon>
        <taxon>Multicrustacea</taxon>
        <taxon>Malacostraca</taxon>
        <taxon>Eumalacostraca</taxon>
        <taxon>Eucarida</taxon>
        <taxon>Euphausiacea</taxon>
        <taxon>Euphausiidae</taxon>
        <taxon>Meganyctiphanes</taxon>
    </lineage>
</organism>
<comment type="caution">
    <text evidence="14">The sequence shown here is derived from an EMBL/GenBank/DDBJ whole genome shotgun (WGS) entry which is preliminary data.</text>
</comment>
<evidence type="ECO:0000313" key="14">
    <source>
        <dbReference type="EMBL" id="CAL4066649.1"/>
    </source>
</evidence>
<dbReference type="InterPro" id="IPR015943">
    <property type="entry name" value="WD40/YVTN_repeat-like_dom_sf"/>
</dbReference>
<feature type="repeat" description="WD" evidence="9">
    <location>
        <begin position="126"/>
        <end position="158"/>
    </location>
</feature>
<evidence type="ECO:0000256" key="11">
    <source>
        <dbReference type="SAM" id="MobiDB-lite"/>
    </source>
</evidence>
<dbReference type="InterPro" id="IPR055410">
    <property type="entry name" value="Beta-prop_CAF1B_HIR1"/>
</dbReference>
<accession>A0AAV2PZP0</accession>
<dbReference type="SMART" id="SM00320">
    <property type="entry name" value="WD40"/>
    <property type="match status" value="6"/>
</dbReference>
<evidence type="ECO:0000256" key="7">
    <source>
        <dbReference type="ARBA" id="ARBA00023163"/>
    </source>
</evidence>
<dbReference type="Pfam" id="PF09453">
    <property type="entry name" value="HIRA_B"/>
    <property type="match status" value="1"/>
</dbReference>
<dbReference type="Pfam" id="PF07569">
    <property type="entry name" value="Hira"/>
    <property type="match status" value="1"/>
</dbReference>
<comment type="subcellular location">
    <subcellularLocation>
        <location evidence="1 10">Nucleus</location>
    </subcellularLocation>
</comment>
<dbReference type="InterPro" id="IPR001680">
    <property type="entry name" value="WD40_rpt"/>
</dbReference>
<proteinExistence type="inferred from homology"/>
<feature type="repeat" description="WD" evidence="9">
    <location>
        <begin position="68"/>
        <end position="103"/>
    </location>
</feature>
<keyword evidence="15" id="KW-1185">Reference proteome</keyword>
<dbReference type="InterPro" id="IPR011494">
    <property type="entry name" value="HIRA-like_C"/>
</dbReference>
<dbReference type="SUPFAM" id="SSF50978">
    <property type="entry name" value="WD40 repeat-like"/>
    <property type="match status" value="2"/>
</dbReference>
<keyword evidence="10" id="KW-0678">Repressor</keyword>
<name>A0AAV2PZP0_MEGNR</name>
<dbReference type="GO" id="GO:0000417">
    <property type="term" value="C:HIR complex"/>
    <property type="evidence" value="ECO:0007669"/>
    <property type="project" value="TreeGrafter"/>
</dbReference>
<evidence type="ECO:0000259" key="12">
    <source>
        <dbReference type="Pfam" id="PF07569"/>
    </source>
</evidence>
<dbReference type="InterPro" id="IPR019015">
    <property type="entry name" value="HIRA_B_motif"/>
</dbReference>
<feature type="region of interest" description="Disordered" evidence="11">
    <location>
        <begin position="558"/>
        <end position="584"/>
    </location>
</feature>
<dbReference type="PROSITE" id="PS50294">
    <property type="entry name" value="WD_REPEATS_REGION"/>
    <property type="match status" value="3"/>
</dbReference>
<keyword evidence="4 10" id="KW-0677">Repeat</keyword>
<feature type="domain" description="Protein HIRA-like C-terminal" evidence="12">
    <location>
        <begin position="702"/>
        <end position="901"/>
    </location>
</feature>
<evidence type="ECO:0000256" key="9">
    <source>
        <dbReference type="PROSITE-ProRule" id="PRU00221"/>
    </source>
</evidence>
<gene>
    <name evidence="14" type="ORF">MNOR_LOCUS5896</name>
</gene>
<protein>
    <recommendedName>
        <fullName evidence="10">Protein HIRA</fullName>
    </recommendedName>
</protein>
<dbReference type="GO" id="GO:0031491">
    <property type="term" value="F:nucleosome binding"/>
    <property type="evidence" value="ECO:0007669"/>
    <property type="project" value="TreeGrafter"/>
</dbReference>
<comment type="function">
    <text evidence="10">Required for replication-independent chromatin assembly and for the periodic repression of histone gene transcription during the cell cycle.</text>
</comment>
<dbReference type="PANTHER" id="PTHR13831:SF0">
    <property type="entry name" value="PROTEIN HIRA"/>
    <property type="match status" value="1"/>
</dbReference>
<dbReference type="GO" id="GO:0005634">
    <property type="term" value="C:nucleus"/>
    <property type="evidence" value="ECO:0007669"/>
    <property type="project" value="UniProtKB-SubCell"/>
</dbReference>
<evidence type="ECO:0000256" key="2">
    <source>
        <dbReference type="ARBA" id="ARBA00007306"/>
    </source>
</evidence>